<evidence type="ECO:0000256" key="3">
    <source>
        <dbReference type="ARBA" id="ARBA00022544"/>
    </source>
</evidence>
<protein>
    <submittedName>
        <fullName evidence="11">Germination protein</fullName>
    </submittedName>
</protein>
<evidence type="ECO:0000256" key="8">
    <source>
        <dbReference type="SAM" id="SignalP"/>
    </source>
</evidence>
<dbReference type="PROSITE" id="PS51257">
    <property type="entry name" value="PROKAR_LIPOPROTEIN"/>
    <property type="match status" value="1"/>
</dbReference>
<keyword evidence="4 8" id="KW-0732">Signal</keyword>
<evidence type="ECO:0000256" key="1">
    <source>
        <dbReference type="ARBA" id="ARBA00004635"/>
    </source>
</evidence>
<comment type="subcellular location">
    <subcellularLocation>
        <location evidence="1">Membrane</location>
        <topology evidence="1">Lipid-anchor</topology>
    </subcellularLocation>
</comment>
<proteinExistence type="inferred from homology"/>
<name>A0ABQ5TDW9_9BACI</name>
<comment type="similarity">
    <text evidence="2">Belongs to the GerABKC lipoprotein family.</text>
</comment>
<evidence type="ECO:0000256" key="5">
    <source>
        <dbReference type="ARBA" id="ARBA00023136"/>
    </source>
</evidence>
<dbReference type="PANTHER" id="PTHR35789">
    <property type="entry name" value="SPORE GERMINATION PROTEIN B3"/>
    <property type="match status" value="1"/>
</dbReference>
<dbReference type="EMBL" id="BSKO01000001">
    <property type="protein sequence ID" value="GLO64971.1"/>
    <property type="molecule type" value="Genomic_DNA"/>
</dbReference>
<dbReference type="Gene3D" id="3.30.300.210">
    <property type="entry name" value="Nutrient germinant receptor protein C, domain 3"/>
    <property type="match status" value="1"/>
</dbReference>
<dbReference type="InterPro" id="IPR057336">
    <property type="entry name" value="GerAC_N"/>
</dbReference>
<gene>
    <name evidence="11" type="primary">gerKC</name>
    <name evidence="11" type="ORF">MACH08_07550</name>
</gene>
<sequence length="372" mass="41815">MKKIAIVVSFIFILLSMTGCWDQTDLNKKRIINGISFDIDEQNPENIQGAVRELNIQGSGGGQFDLSDELIEADGVTTSRINTELINKVSGDMDISKAFLVLVGEELAEAEGVTSLFEPIVRSRQGYLTSKVAITKGKANEILALQESKSPVAFSILNLFENAEKRTHIPKANTFTLWNEIVDKEKDAMIPYVQKSDLDHVELLGTALFKDDYYTGQMLSVDQTSLVLFMQGKLEDVRVMQILNDNDKKDELFSVTVEKVKQKSDLTVDKSSGNVQLTIKVDLYGRIESLAGSPKKVTNQELDKKASIYLTEHAKEVTEIIKEAQSDILAIQKQLNSKYPDFLKKNEWEKVYREIEITPEINMHIQSSSNLK</sequence>
<dbReference type="InterPro" id="IPR008844">
    <property type="entry name" value="Spore_GerAC-like"/>
</dbReference>
<keyword evidence="5" id="KW-0472">Membrane</keyword>
<dbReference type="NCBIfam" id="TIGR02887">
    <property type="entry name" value="spore_ger_x_C"/>
    <property type="match status" value="1"/>
</dbReference>
<comment type="caution">
    <text evidence="11">The sequence shown here is derived from an EMBL/GenBank/DDBJ whole genome shotgun (WGS) entry which is preliminary data.</text>
</comment>
<dbReference type="Proteomes" id="UP001275436">
    <property type="component" value="Unassembled WGS sequence"/>
</dbReference>
<dbReference type="PANTHER" id="PTHR35789:SF1">
    <property type="entry name" value="SPORE GERMINATION PROTEIN B3"/>
    <property type="match status" value="1"/>
</dbReference>
<evidence type="ECO:0000256" key="6">
    <source>
        <dbReference type="ARBA" id="ARBA00023139"/>
    </source>
</evidence>
<evidence type="ECO:0000259" key="10">
    <source>
        <dbReference type="Pfam" id="PF25198"/>
    </source>
</evidence>
<evidence type="ECO:0000259" key="9">
    <source>
        <dbReference type="Pfam" id="PF05504"/>
    </source>
</evidence>
<organism evidence="11 12">
    <name type="scientific">Oceanobacillus kimchii</name>
    <dbReference type="NCBI Taxonomy" id="746691"/>
    <lineage>
        <taxon>Bacteria</taxon>
        <taxon>Bacillati</taxon>
        <taxon>Bacillota</taxon>
        <taxon>Bacilli</taxon>
        <taxon>Bacillales</taxon>
        <taxon>Bacillaceae</taxon>
        <taxon>Oceanobacillus</taxon>
    </lineage>
</organism>
<keyword evidence="12" id="KW-1185">Reference proteome</keyword>
<feature type="domain" description="Spore germination GerAC-like C-terminal" evidence="9">
    <location>
        <begin position="205"/>
        <end position="368"/>
    </location>
</feature>
<evidence type="ECO:0000313" key="12">
    <source>
        <dbReference type="Proteomes" id="UP001275436"/>
    </source>
</evidence>
<evidence type="ECO:0000256" key="2">
    <source>
        <dbReference type="ARBA" id="ARBA00007886"/>
    </source>
</evidence>
<dbReference type="InterPro" id="IPR046953">
    <property type="entry name" value="Spore_GerAC-like_C"/>
</dbReference>
<evidence type="ECO:0000313" key="11">
    <source>
        <dbReference type="EMBL" id="GLO64971.1"/>
    </source>
</evidence>
<feature type="signal peptide" evidence="8">
    <location>
        <begin position="1"/>
        <end position="22"/>
    </location>
</feature>
<evidence type="ECO:0000256" key="7">
    <source>
        <dbReference type="ARBA" id="ARBA00023288"/>
    </source>
</evidence>
<keyword evidence="7" id="KW-0449">Lipoprotein</keyword>
<feature type="domain" description="Spore germination protein N-terminal" evidence="10">
    <location>
        <begin position="22"/>
        <end position="194"/>
    </location>
</feature>
<keyword evidence="6" id="KW-0564">Palmitate</keyword>
<accession>A0ABQ5TDW9</accession>
<dbReference type="InterPro" id="IPR038501">
    <property type="entry name" value="Spore_GerAC_C_sf"/>
</dbReference>
<feature type="chain" id="PRO_5046378419" evidence="8">
    <location>
        <begin position="23"/>
        <end position="372"/>
    </location>
</feature>
<dbReference type="Pfam" id="PF25198">
    <property type="entry name" value="Spore_GerAC_N"/>
    <property type="match status" value="1"/>
</dbReference>
<reference evidence="11 12" key="1">
    <citation type="submission" date="2023-02" db="EMBL/GenBank/DDBJ databases">
        <title>Oceanobacillus kimchii IFOP_LL358 isolated form Alexandrium catenella lab strain.</title>
        <authorList>
            <person name="Gajardo G."/>
            <person name="Ueki S."/>
            <person name="Maruyama F."/>
        </authorList>
    </citation>
    <scope>NUCLEOTIDE SEQUENCE [LARGE SCALE GENOMIC DNA]</scope>
    <source>
        <strain evidence="11 12">IFOP_LL358</strain>
    </source>
</reference>
<dbReference type="RefSeq" id="WP_317957729.1">
    <property type="nucleotide sequence ID" value="NZ_BSKO01000001.1"/>
</dbReference>
<evidence type="ECO:0000256" key="4">
    <source>
        <dbReference type="ARBA" id="ARBA00022729"/>
    </source>
</evidence>
<dbReference type="Pfam" id="PF05504">
    <property type="entry name" value="Spore_GerAC"/>
    <property type="match status" value="1"/>
</dbReference>
<keyword evidence="3" id="KW-0309">Germination</keyword>